<protein>
    <submittedName>
        <fullName evidence="2">Phosphatase PAP2 family protein</fullName>
    </submittedName>
</protein>
<sequence>MKDLAQFIKKYKHGLIILVYAIVYLMFFGYLEHRPVRGFHAIDTVFDDYIPFCEYFIVPYLLWFPYQVVTVLYFIFKNKNKKEYYQLVFNMMMGMTIFLIVSYVYPNVLHLRPLEFPRENVFTDAVRWLYRTDTPTNVLPSIHVFNSLAIHMSLTNCEALRDKKAIRYGSLVLTLLIIMSTMFLKQHSVIDVCCGATLALFGYLFFYPQKAGEEARDVAVERFGRNKRGKRY</sequence>
<gene>
    <name evidence="2" type="ORF">AAAX94_13025</name>
</gene>
<keyword evidence="1" id="KW-0812">Transmembrane</keyword>
<dbReference type="SUPFAM" id="SSF48317">
    <property type="entry name" value="Acid phosphatase/Vanadium-dependent haloperoxidase"/>
    <property type="match status" value="1"/>
</dbReference>
<feature type="transmembrane region" description="Helical" evidence="1">
    <location>
        <begin position="12"/>
        <end position="31"/>
    </location>
</feature>
<keyword evidence="1" id="KW-1133">Transmembrane helix</keyword>
<evidence type="ECO:0000313" key="3">
    <source>
        <dbReference type="Proteomes" id="UP001470752"/>
    </source>
</evidence>
<keyword evidence="3" id="KW-1185">Reference proteome</keyword>
<feature type="transmembrane region" description="Helical" evidence="1">
    <location>
        <begin position="55"/>
        <end position="75"/>
    </location>
</feature>
<organism evidence="2 3">
    <name type="scientific">Blautia acetigignens</name>
    <dbReference type="NCBI Taxonomy" id="2981783"/>
    <lineage>
        <taxon>Bacteria</taxon>
        <taxon>Bacillati</taxon>
        <taxon>Bacillota</taxon>
        <taxon>Clostridia</taxon>
        <taxon>Lachnospirales</taxon>
        <taxon>Lachnospiraceae</taxon>
        <taxon>Blautia</taxon>
    </lineage>
</organism>
<dbReference type="Proteomes" id="UP001470752">
    <property type="component" value="Unassembled WGS sequence"/>
</dbReference>
<feature type="transmembrane region" description="Helical" evidence="1">
    <location>
        <begin position="166"/>
        <end position="183"/>
    </location>
</feature>
<feature type="transmembrane region" description="Helical" evidence="1">
    <location>
        <begin position="87"/>
        <end position="105"/>
    </location>
</feature>
<dbReference type="InterPro" id="IPR036938">
    <property type="entry name" value="PAP2/HPO_sf"/>
</dbReference>
<evidence type="ECO:0000313" key="2">
    <source>
        <dbReference type="EMBL" id="MEQ2413935.1"/>
    </source>
</evidence>
<name>A0ABV1CPT5_9FIRM</name>
<evidence type="ECO:0000256" key="1">
    <source>
        <dbReference type="SAM" id="Phobius"/>
    </source>
</evidence>
<feature type="transmembrane region" description="Helical" evidence="1">
    <location>
        <begin position="138"/>
        <end position="154"/>
    </location>
</feature>
<accession>A0ABV1CPT5</accession>
<dbReference type="EMBL" id="JBBNFW010000180">
    <property type="protein sequence ID" value="MEQ2413935.1"/>
    <property type="molecule type" value="Genomic_DNA"/>
</dbReference>
<proteinExistence type="predicted"/>
<comment type="caution">
    <text evidence="2">The sequence shown here is derived from an EMBL/GenBank/DDBJ whole genome shotgun (WGS) entry which is preliminary data.</text>
</comment>
<reference evidence="2 3" key="1">
    <citation type="submission" date="2024-04" db="EMBL/GenBank/DDBJ databases">
        <title>Human intestinal bacterial collection.</title>
        <authorList>
            <person name="Pauvert C."/>
            <person name="Hitch T.C.A."/>
            <person name="Clavel T."/>
        </authorList>
    </citation>
    <scope>NUCLEOTIDE SEQUENCE [LARGE SCALE GENOMIC DNA]</scope>
    <source>
        <strain evidence="2 3">CLA-AA-H161</strain>
    </source>
</reference>
<feature type="transmembrane region" description="Helical" evidence="1">
    <location>
        <begin position="189"/>
        <end position="207"/>
    </location>
</feature>
<keyword evidence="1" id="KW-0472">Membrane</keyword>